<dbReference type="Proteomes" id="UP001165064">
    <property type="component" value="Unassembled WGS sequence"/>
</dbReference>
<comment type="caution">
    <text evidence="1">The sequence shown here is derived from an EMBL/GenBank/DDBJ whole genome shotgun (WGS) entry which is preliminary data.</text>
</comment>
<protein>
    <submittedName>
        <fullName evidence="1">Unnamed protein product</fullName>
    </submittedName>
</protein>
<accession>A0ACB5U910</accession>
<evidence type="ECO:0000313" key="2">
    <source>
        <dbReference type="Proteomes" id="UP001165064"/>
    </source>
</evidence>
<evidence type="ECO:0000313" key="1">
    <source>
        <dbReference type="EMBL" id="GMF05118.1"/>
    </source>
</evidence>
<name>A0ACB5U910_AMBMO</name>
<gene>
    <name evidence="1" type="ORF">Amon02_001221900</name>
</gene>
<organism evidence="1 2">
    <name type="scientific">Ambrosiozyma monospora</name>
    <name type="common">Yeast</name>
    <name type="synonym">Endomycopsis monosporus</name>
    <dbReference type="NCBI Taxonomy" id="43982"/>
    <lineage>
        <taxon>Eukaryota</taxon>
        <taxon>Fungi</taxon>
        <taxon>Dikarya</taxon>
        <taxon>Ascomycota</taxon>
        <taxon>Saccharomycotina</taxon>
        <taxon>Pichiomycetes</taxon>
        <taxon>Pichiales</taxon>
        <taxon>Pichiaceae</taxon>
        <taxon>Ambrosiozyma</taxon>
    </lineage>
</organism>
<proteinExistence type="predicted"/>
<sequence>MLINTIPQSTQFKSYGLPFRMAPLEVYYMSLRSLTYGVTDLKDISSGMIPQNLGPNYDLFLNCFNDVLLPKLDYQSSKLLCQFACTYTTFLHHGVIKSMFMNDHETFYSTEVALYPQSVNYLMDCPMKKESITDYYYWMSLYYSILALGCSFGCDELKSSLPYSDEELNMFPQVFLQVSLDAAMRAGALQKPDIRFVQIYCVMTTFLHAIGRAQLHAQLLAASFQQLSQKIDHSAYYTTATINK</sequence>
<reference evidence="1" key="1">
    <citation type="submission" date="2023-04" db="EMBL/GenBank/DDBJ databases">
        <title>Ambrosiozyma monospora NBRC 10751.</title>
        <authorList>
            <person name="Ichikawa N."/>
            <person name="Sato H."/>
            <person name="Tonouchi N."/>
        </authorList>
    </citation>
    <scope>NUCLEOTIDE SEQUENCE</scope>
    <source>
        <strain evidence="1">NBRC 10751</strain>
    </source>
</reference>
<dbReference type="EMBL" id="BSXS01014208">
    <property type="protein sequence ID" value="GMF05118.1"/>
    <property type="molecule type" value="Genomic_DNA"/>
</dbReference>
<keyword evidence="2" id="KW-1185">Reference proteome</keyword>